<reference evidence="2" key="1">
    <citation type="submission" date="2014-12" db="EMBL/GenBank/DDBJ databases">
        <title>Insight into the proteome of Arion vulgaris.</title>
        <authorList>
            <person name="Aradska J."/>
            <person name="Bulat T."/>
            <person name="Smidak R."/>
            <person name="Sarate P."/>
            <person name="Gangsoo J."/>
            <person name="Sialana F."/>
            <person name="Bilban M."/>
            <person name="Lubec G."/>
        </authorList>
    </citation>
    <scope>NUCLEOTIDE SEQUENCE</scope>
    <source>
        <tissue evidence="2">Skin</tissue>
    </source>
</reference>
<feature type="region of interest" description="Disordered" evidence="1">
    <location>
        <begin position="1"/>
        <end position="34"/>
    </location>
</feature>
<evidence type="ECO:0000313" key="2">
    <source>
        <dbReference type="EMBL" id="CEK86748.1"/>
    </source>
</evidence>
<protein>
    <submittedName>
        <fullName evidence="2">Uncharacterized protein</fullName>
    </submittedName>
</protein>
<name>A0A0B7B137_9EUPU</name>
<gene>
    <name evidence="2" type="primary">ORF155498</name>
</gene>
<proteinExistence type="predicted"/>
<dbReference type="EMBL" id="HACG01039883">
    <property type="protein sequence ID" value="CEK86748.1"/>
    <property type="molecule type" value="Transcribed_RNA"/>
</dbReference>
<sequence>MKQWFSKGVPRRTSVTGDIPKCAIGNPRSGGRQRFTNRYQREKIANRLNHYKRQ</sequence>
<dbReference type="AlphaFoldDB" id="A0A0B7B137"/>
<accession>A0A0B7B137</accession>
<feature type="non-terminal residue" evidence="2">
    <location>
        <position position="54"/>
    </location>
</feature>
<evidence type="ECO:0000256" key="1">
    <source>
        <dbReference type="SAM" id="MobiDB-lite"/>
    </source>
</evidence>
<organism evidence="2">
    <name type="scientific">Arion vulgaris</name>
    <dbReference type="NCBI Taxonomy" id="1028688"/>
    <lineage>
        <taxon>Eukaryota</taxon>
        <taxon>Metazoa</taxon>
        <taxon>Spiralia</taxon>
        <taxon>Lophotrochozoa</taxon>
        <taxon>Mollusca</taxon>
        <taxon>Gastropoda</taxon>
        <taxon>Heterobranchia</taxon>
        <taxon>Euthyneura</taxon>
        <taxon>Panpulmonata</taxon>
        <taxon>Eupulmonata</taxon>
        <taxon>Stylommatophora</taxon>
        <taxon>Helicina</taxon>
        <taxon>Arionoidea</taxon>
        <taxon>Arionidae</taxon>
        <taxon>Arion</taxon>
    </lineage>
</organism>